<dbReference type="RefSeq" id="XP_062678147.1">
    <property type="nucleotide sequence ID" value="XM_062825713.1"/>
</dbReference>
<dbReference type="AlphaFoldDB" id="A0AAE0J828"/>
<evidence type="ECO:0000256" key="1">
    <source>
        <dbReference type="SAM" id="MobiDB-lite"/>
    </source>
</evidence>
<comment type="caution">
    <text evidence="2">The sequence shown here is derived from an EMBL/GenBank/DDBJ whole genome shotgun (WGS) entry which is preliminary data.</text>
</comment>
<feature type="compositionally biased region" description="Basic and acidic residues" evidence="1">
    <location>
        <begin position="1"/>
        <end position="13"/>
    </location>
</feature>
<protein>
    <submittedName>
        <fullName evidence="2">Uncharacterized protein</fullName>
    </submittedName>
</protein>
<evidence type="ECO:0000313" key="3">
    <source>
        <dbReference type="Proteomes" id="UP001278500"/>
    </source>
</evidence>
<dbReference type="EMBL" id="JAUEPP010000007">
    <property type="protein sequence ID" value="KAK3338787.1"/>
    <property type="molecule type" value="Genomic_DNA"/>
</dbReference>
<reference evidence="2" key="2">
    <citation type="submission" date="2023-06" db="EMBL/GenBank/DDBJ databases">
        <authorList>
            <consortium name="Lawrence Berkeley National Laboratory"/>
            <person name="Haridas S."/>
            <person name="Hensen N."/>
            <person name="Bonometti L."/>
            <person name="Westerberg I."/>
            <person name="Brannstrom I.O."/>
            <person name="Guillou S."/>
            <person name="Cros-Aarteil S."/>
            <person name="Calhoun S."/>
            <person name="Kuo A."/>
            <person name="Mondo S."/>
            <person name="Pangilinan J."/>
            <person name="Riley R."/>
            <person name="Labutti K."/>
            <person name="Andreopoulos B."/>
            <person name="Lipzen A."/>
            <person name="Chen C."/>
            <person name="Yanf M."/>
            <person name="Daum C."/>
            <person name="Ng V."/>
            <person name="Clum A."/>
            <person name="Steindorff A."/>
            <person name="Ohm R."/>
            <person name="Martin F."/>
            <person name="Silar P."/>
            <person name="Natvig D."/>
            <person name="Lalanne C."/>
            <person name="Gautier V."/>
            <person name="Ament-Velasquez S.L."/>
            <person name="Kruys A."/>
            <person name="Hutchinson M.I."/>
            <person name="Powell A.J."/>
            <person name="Barry K."/>
            <person name="Miller A.N."/>
            <person name="Grigoriev I.V."/>
            <person name="Debuchy R."/>
            <person name="Gladieux P."/>
            <person name="Thoren M.H."/>
            <person name="Johannesson H."/>
        </authorList>
    </citation>
    <scope>NUCLEOTIDE SEQUENCE</scope>
    <source>
        <strain evidence="2">CBS 560.94</strain>
    </source>
</reference>
<name>A0AAE0J828_9PEZI</name>
<dbReference type="GeneID" id="87862867"/>
<feature type="region of interest" description="Disordered" evidence="1">
    <location>
        <begin position="1"/>
        <end position="137"/>
    </location>
</feature>
<evidence type="ECO:0000313" key="2">
    <source>
        <dbReference type="EMBL" id="KAK3338787.1"/>
    </source>
</evidence>
<keyword evidence="3" id="KW-1185">Reference proteome</keyword>
<reference evidence="2" key="1">
    <citation type="journal article" date="2023" name="Mol. Phylogenet. Evol.">
        <title>Genome-scale phylogeny and comparative genomics of the fungal order Sordariales.</title>
        <authorList>
            <person name="Hensen N."/>
            <person name="Bonometti L."/>
            <person name="Westerberg I."/>
            <person name="Brannstrom I.O."/>
            <person name="Guillou S."/>
            <person name="Cros-Aarteil S."/>
            <person name="Calhoun S."/>
            <person name="Haridas S."/>
            <person name="Kuo A."/>
            <person name="Mondo S."/>
            <person name="Pangilinan J."/>
            <person name="Riley R."/>
            <person name="LaButti K."/>
            <person name="Andreopoulos B."/>
            <person name="Lipzen A."/>
            <person name="Chen C."/>
            <person name="Yan M."/>
            <person name="Daum C."/>
            <person name="Ng V."/>
            <person name="Clum A."/>
            <person name="Steindorff A."/>
            <person name="Ohm R.A."/>
            <person name="Martin F."/>
            <person name="Silar P."/>
            <person name="Natvig D.O."/>
            <person name="Lalanne C."/>
            <person name="Gautier V."/>
            <person name="Ament-Velasquez S.L."/>
            <person name="Kruys A."/>
            <person name="Hutchinson M.I."/>
            <person name="Powell A.J."/>
            <person name="Barry K."/>
            <person name="Miller A.N."/>
            <person name="Grigoriev I.V."/>
            <person name="Debuchy R."/>
            <person name="Gladieux P."/>
            <person name="Hiltunen Thoren M."/>
            <person name="Johannesson H."/>
        </authorList>
    </citation>
    <scope>NUCLEOTIDE SEQUENCE</scope>
    <source>
        <strain evidence="2">CBS 560.94</strain>
    </source>
</reference>
<feature type="compositionally biased region" description="Low complexity" evidence="1">
    <location>
        <begin position="37"/>
        <end position="58"/>
    </location>
</feature>
<sequence length="137" mass="14147">MAHNQRKVDKKDTNFNQATQLRDLKALVPENDNMANPAAIVPAAGQGQAAPAADPVGPHNLAAPGPSWVAIRDVALPNAGPAEPAQPNVRPPARCSGRARPPARDSARARRPSSRPAVLPPNAADDPAPSTASLGRS</sequence>
<gene>
    <name evidence="2" type="ORF">B0H65DRAFT_445074</name>
</gene>
<proteinExistence type="predicted"/>
<organism evidence="2 3">
    <name type="scientific">Neurospora tetraspora</name>
    <dbReference type="NCBI Taxonomy" id="94610"/>
    <lineage>
        <taxon>Eukaryota</taxon>
        <taxon>Fungi</taxon>
        <taxon>Dikarya</taxon>
        <taxon>Ascomycota</taxon>
        <taxon>Pezizomycotina</taxon>
        <taxon>Sordariomycetes</taxon>
        <taxon>Sordariomycetidae</taxon>
        <taxon>Sordariales</taxon>
        <taxon>Sordariaceae</taxon>
        <taxon>Neurospora</taxon>
    </lineage>
</organism>
<dbReference type="Proteomes" id="UP001278500">
    <property type="component" value="Unassembled WGS sequence"/>
</dbReference>
<accession>A0AAE0J828</accession>